<dbReference type="EMBL" id="QMPZ01000088">
    <property type="protein sequence ID" value="RLE08606.1"/>
    <property type="molecule type" value="Genomic_DNA"/>
</dbReference>
<dbReference type="Proteomes" id="UP000279422">
    <property type="component" value="Unassembled WGS sequence"/>
</dbReference>
<protein>
    <recommendedName>
        <fullName evidence="2">DUF7982 domain-containing protein</fullName>
    </recommendedName>
</protein>
<keyword evidence="1" id="KW-0812">Transmembrane</keyword>
<feature type="domain" description="DUF7982" evidence="2">
    <location>
        <begin position="6"/>
        <end position="237"/>
    </location>
</feature>
<keyword evidence="1" id="KW-0472">Membrane</keyword>
<evidence type="ECO:0000259" key="2">
    <source>
        <dbReference type="Pfam" id="PF25939"/>
    </source>
</evidence>
<reference evidence="3 4" key="1">
    <citation type="submission" date="2018-06" db="EMBL/GenBank/DDBJ databases">
        <title>Extensive metabolic versatility and redundancy in microbially diverse, dynamic hydrothermal sediments.</title>
        <authorList>
            <person name="Dombrowski N."/>
            <person name="Teske A."/>
            <person name="Baker B.J."/>
        </authorList>
    </citation>
    <scope>NUCLEOTIDE SEQUENCE [LARGE SCALE GENOMIC DNA]</scope>
    <source>
        <strain evidence="3">B47_G16</strain>
    </source>
</reference>
<dbReference type="Pfam" id="PF25939">
    <property type="entry name" value="DUF7982"/>
    <property type="match status" value="1"/>
</dbReference>
<feature type="transmembrane region" description="Helical" evidence="1">
    <location>
        <begin position="32"/>
        <end position="53"/>
    </location>
</feature>
<feature type="transmembrane region" description="Helical" evidence="1">
    <location>
        <begin position="7"/>
        <end position="26"/>
    </location>
</feature>
<name>A0A497E3F0_UNCAE</name>
<evidence type="ECO:0000256" key="1">
    <source>
        <dbReference type="SAM" id="Phobius"/>
    </source>
</evidence>
<gene>
    <name evidence="3" type="ORF">DRJ00_05995</name>
</gene>
<organism evidence="3 4">
    <name type="scientific">Aerophobetes bacterium</name>
    <dbReference type="NCBI Taxonomy" id="2030807"/>
    <lineage>
        <taxon>Bacteria</taxon>
        <taxon>Candidatus Aerophobota</taxon>
    </lineage>
</organism>
<accession>A0A497E3F0</accession>
<dbReference type="AlphaFoldDB" id="A0A497E3F0"/>
<evidence type="ECO:0000313" key="4">
    <source>
        <dbReference type="Proteomes" id="UP000279422"/>
    </source>
</evidence>
<comment type="caution">
    <text evidence="3">The sequence shown here is derived from an EMBL/GenBank/DDBJ whole genome shotgun (WGS) entry which is preliminary data.</text>
</comment>
<keyword evidence="1" id="KW-1133">Transmembrane helix</keyword>
<dbReference type="InterPro" id="IPR058288">
    <property type="entry name" value="DUF7982"/>
</dbReference>
<proteinExistence type="predicted"/>
<evidence type="ECO:0000313" key="3">
    <source>
        <dbReference type="EMBL" id="RLE08606.1"/>
    </source>
</evidence>
<sequence>MNTFKAVGLGLVGFGSILATFSYFVILSVPLTAIGLSFCVLGCVVLIFPEYLVPHQVVKGMISGSVANIEALLEEFTAVEKAIYLPAKEGKVYVFCPLSANPSYPEINKITDVPKRIISSVDGHPGLFIYPPGSDVVATSGIIEEEKEEVENKDLSLENFLPRLENVIGYLLVDFSEFTSKVQVNFEKNKVFLRAKNIKFNIDAPRFTRVLGSPAASLAACAICQVSKMPVKILEEKREGKWIKAVFEIKEKING</sequence>